<evidence type="ECO:0000256" key="5">
    <source>
        <dbReference type="ARBA" id="ARBA00023136"/>
    </source>
</evidence>
<dbReference type="InterPro" id="IPR039426">
    <property type="entry name" value="TonB-dep_rcpt-like"/>
</dbReference>
<dbReference type="InterPro" id="IPR013784">
    <property type="entry name" value="Carb-bd-like_fold"/>
</dbReference>
<evidence type="ECO:0000256" key="3">
    <source>
        <dbReference type="ARBA" id="ARBA00022452"/>
    </source>
</evidence>
<evidence type="ECO:0008006" key="12">
    <source>
        <dbReference type="Google" id="ProtNLM"/>
    </source>
</evidence>
<evidence type="ECO:0000259" key="8">
    <source>
        <dbReference type="Pfam" id="PF07715"/>
    </source>
</evidence>
<dbReference type="SUPFAM" id="SSF56935">
    <property type="entry name" value="Porins"/>
    <property type="match status" value="1"/>
</dbReference>
<dbReference type="InterPro" id="IPR012910">
    <property type="entry name" value="Plug_dom"/>
</dbReference>
<dbReference type="GO" id="GO:0030246">
    <property type="term" value="F:carbohydrate binding"/>
    <property type="evidence" value="ECO:0007669"/>
    <property type="project" value="InterPro"/>
</dbReference>
<dbReference type="GO" id="GO:0044718">
    <property type="term" value="P:siderophore transmembrane transport"/>
    <property type="evidence" value="ECO:0007669"/>
    <property type="project" value="TreeGrafter"/>
</dbReference>
<evidence type="ECO:0000256" key="7">
    <source>
        <dbReference type="SAM" id="SignalP"/>
    </source>
</evidence>
<dbReference type="GO" id="GO:0015344">
    <property type="term" value="F:siderophore uptake transmembrane transporter activity"/>
    <property type="evidence" value="ECO:0007669"/>
    <property type="project" value="TreeGrafter"/>
</dbReference>
<feature type="chain" id="PRO_5031050221" description="TonB-dependent receptor" evidence="7">
    <location>
        <begin position="24"/>
        <end position="1003"/>
    </location>
</feature>
<name>A0A7W8D6F7_9GAMM</name>
<dbReference type="Gene3D" id="2.60.40.1120">
    <property type="entry name" value="Carboxypeptidase-like, regulatory domain"/>
    <property type="match status" value="1"/>
</dbReference>
<feature type="signal peptide" evidence="7">
    <location>
        <begin position="1"/>
        <end position="23"/>
    </location>
</feature>
<dbReference type="Pfam" id="PF13620">
    <property type="entry name" value="CarboxypepD_reg"/>
    <property type="match status" value="1"/>
</dbReference>
<evidence type="ECO:0000256" key="4">
    <source>
        <dbReference type="ARBA" id="ARBA00022692"/>
    </source>
</evidence>
<keyword evidence="3" id="KW-1134">Transmembrane beta strand</keyword>
<protein>
    <recommendedName>
        <fullName evidence="12">TonB-dependent receptor</fullName>
    </recommendedName>
</protein>
<dbReference type="PANTHER" id="PTHR30069">
    <property type="entry name" value="TONB-DEPENDENT OUTER MEMBRANE RECEPTOR"/>
    <property type="match status" value="1"/>
</dbReference>
<organism evidence="10 11">
    <name type="scientific">Chiayiivirga flava</name>
    <dbReference type="NCBI Taxonomy" id="659595"/>
    <lineage>
        <taxon>Bacteria</taxon>
        <taxon>Pseudomonadati</taxon>
        <taxon>Pseudomonadota</taxon>
        <taxon>Gammaproteobacteria</taxon>
        <taxon>Lysobacterales</taxon>
        <taxon>Lysobacteraceae</taxon>
        <taxon>Chiayiivirga</taxon>
    </lineage>
</organism>
<dbReference type="GO" id="GO:0009279">
    <property type="term" value="C:cell outer membrane"/>
    <property type="evidence" value="ECO:0007669"/>
    <property type="project" value="UniProtKB-SubCell"/>
</dbReference>
<feature type="domain" description="TonB-dependent transporter Oar-like beta-barrel" evidence="9">
    <location>
        <begin position="324"/>
        <end position="563"/>
    </location>
</feature>
<evidence type="ECO:0000313" key="10">
    <source>
        <dbReference type="EMBL" id="MBB5208768.1"/>
    </source>
</evidence>
<keyword evidence="4" id="KW-0812">Transmembrane</keyword>
<dbReference type="Proteomes" id="UP000521199">
    <property type="component" value="Unassembled WGS sequence"/>
</dbReference>
<comment type="caution">
    <text evidence="10">The sequence shown here is derived from an EMBL/GenBank/DDBJ whole genome shotgun (WGS) entry which is preliminary data.</text>
</comment>
<comment type="subcellular location">
    <subcellularLocation>
        <location evidence="1">Cell outer membrane</location>
        <topology evidence="1">Multi-pass membrane protein</topology>
    </subcellularLocation>
</comment>
<keyword evidence="7" id="KW-0732">Signal</keyword>
<keyword evidence="6" id="KW-0998">Cell outer membrane</keyword>
<evidence type="ECO:0000259" key="9">
    <source>
        <dbReference type="Pfam" id="PF25183"/>
    </source>
</evidence>
<proteinExistence type="predicted"/>
<sequence>MHAGTLRKTALVAALGLCLASLAALQPAAAASNDGALSGQLLGAGESAVEGATVTVRNTDTGLTRTVRADADGGFRFPFLPIGDYVLEVEKDGVRSARVEDVRISLGNSTNLTVPLNTTSLDVVEVVASNALAAIDVTSTESATNLTREQLQVLPVERDPLAVAFLAPGLVKGDPAFGGMSFGGSSAAENSVYINGLNVTDFYNRVGFSSVPYAFYKEFQIKTGGYSVEFGRTTGGVINAVTRSGTNEFEFGAEVLWEPSSLQSAAEDRYDADGNRYIAASRDEYDRSSLNVFASGPIVQDRLFFFAMYEARDYQPVNTSNSGSTFSDESNDDGFWGTKLDWQITDNHLLELLAFSDGNEAVTDVYGYDFDTGTRGPLSNTTFTESGGDNYALTYTGYLTDDLSMKVLYGGNERNRSVNSTNDINCNRVFDNRPAPLRGDQGCTISSIIEDRVDDREALRFDFEWALGDHLLRFGLDREVNTSEYSRFNPGPGGLRYDVFSTTPGATLANGGVVPEGVEAYVRTRRLEVDGEFETENSAYYIEDNWSVSDNVVLNLGARLEGFDNKNGEGDSYIKIDDMFAPRLGFSWDVNGEGTSKVFGNLGRYFLPVANVINIKQAGGFLDERVFYAFEGYEELVNNGQEYLLPILGAQIGPVDNSQGDGTVGDLRGEVDADMDPVYQDELILGYQGMLGERWSWGVRGIYRKLHNAIDDMEITSNGILCDGEPGSVGYVMGNPGEEVTVYTDSDCDGENDGYVTIDTSQAGWALYDDDGNYVGERGFDKPRRNYKALEFQIDRVWDDVWAFNASYTLAYSRGNAEGPVNSDTDFADAGRTENFDDPFVNLDGYGYLPSDRRHQIKVRGSYALGDHWQVGATLNASSGGPITGFGVGNPFDGTNYHSFYVCVENCTSDTPSERVYRLSPRGGYGRLPWTYEVGASVTYLQELGEDVDLRVKLSVFNLFDQQRKIEVDQEADADIGEPNESFLQATSFQSPRYAQLLVSLNF</sequence>
<dbReference type="Pfam" id="PF25183">
    <property type="entry name" value="OMP_b-brl_4"/>
    <property type="match status" value="1"/>
</dbReference>
<evidence type="ECO:0000256" key="1">
    <source>
        <dbReference type="ARBA" id="ARBA00004571"/>
    </source>
</evidence>
<evidence type="ECO:0000256" key="6">
    <source>
        <dbReference type="ARBA" id="ARBA00023237"/>
    </source>
</evidence>
<keyword evidence="5" id="KW-0472">Membrane</keyword>
<dbReference type="Gene3D" id="2.170.130.10">
    <property type="entry name" value="TonB-dependent receptor, plug domain"/>
    <property type="match status" value="1"/>
</dbReference>
<dbReference type="EMBL" id="JACHHP010000004">
    <property type="protein sequence ID" value="MBB5208768.1"/>
    <property type="molecule type" value="Genomic_DNA"/>
</dbReference>
<dbReference type="InterPro" id="IPR036942">
    <property type="entry name" value="Beta-barrel_TonB_sf"/>
</dbReference>
<feature type="domain" description="TonB-dependent receptor plug" evidence="8">
    <location>
        <begin position="139"/>
        <end position="237"/>
    </location>
</feature>
<accession>A0A7W8D6F7</accession>
<dbReference type="InterPro" id="IPR057601">
    <property type="entry name" value="Oar-like_b-barrel"/>
</dbReference>
<dbReference type="AlphaFoldDB" id="A0A7W8D6F7"/>
<reference evidence="10 11" key="1">
    <citation type="submission" date="2020-08" db="EMBL/GenBank/DDBJ databases">
        <title>Genomic Encyclopedia of Type Strains, Phase IV (KMG-IV): sequencing the most valuable type-strain genomes for metagenomic binning, comparative biology and taxonomic classification.</title>
        <authorList>
            <person name="Goeker M."/>
        </authorList>
    </citation>
    <scope>NUCLEOTIDE SEQUENCE [LARGE SCALE GENOMIC DNA]</scope>
    <source>
        <strain evidence="10 11">DSM 24163</strain>
    </source>
</reference>
<dbReference type="Gene3D" id="2.40.170.20">
    <property type="entry name" value="TonB-dependent receptor, beta-barrel domain"/>
    <property type="match status" value="1"/>
</dbReference>
<evidence type="ECO:0000313" key="11">
    <source>
        <dbReference type="Proteomes" id="UP000521199"/>
    </source>
</evidence>
<keyword evidence="2" id="KW-0813">Transport</keyword>
<keyword evidence="11" id="KW-1185">Reference proteome</keyword>
<evidence type="ECO:0000256" key="2">
    <source>
        <dbReference type="ARBA" id="ARBA00022448"/>
    </source>
</evidence>
<dbReference type="InterPro" id="IPR037066">
    <property type="entry name" value="Plug_dom_sf"/>
</dbReference>
<dbReference type="SUPFAM" id="SSF49452">
    <property type="entry name" value="Starch-binding domain-like"/>
    <property type="match status" value="1"/>
</dbReference>
<dbReference type="PANTHER" id="PTHR30069:SF46">
    <property type="entry name" value="OAR PROTEIN"/>
    <property type="match status" value="1"/>
</dbReference>
<gene>
    <name evidence="10" type="ORF">HNQ52_002318</name>
</gene>
<dbReference type="Pfam" id="PF07715">
    <property type="entry name" value="Plug"/>
    <property type="match status" value="1"/>
</dbReference>
<dbReference type="RefSeq" id="WP_183961321.1">
    <property type="nucleotide sequence ID" value="NZ_JACHHP010000004.1"/>
</dbReference>